<feature type="compositionally biased region" description="Basic and acidic residues" evidence="1">
    <location>
        <begin position="48"/>
        <end position="60"/>
    </location>
</feature>
<gene>
    <name evidence="2" type="ORF">COW36_02205</name>
</gene>
<feature type="compositionally biased region" description="Pro residues" evidence="1">
    <location>
        <begin position="68"/>
        <end position="79"/>
    </location>
</feature>
<organism evidence="2 3">
    <name type="scientific">bacterium (Candidatus Blackallbacteria) CG17_big_fil_post_rev_8_21_14_2_50_48_46</name>
    <dbReference type="NCBI Taxonomy" id="2014261"/>
    <lineage>
        <taxon>Bacteria</taxon>
        <taxon>Candidatus Blackallbacteria</taxon>
    </lineage>
</organism>
<name>A0A2M7GA26_9BACT</name>
<comment type="caution">
    <text evidence="2">The sequence shown here is derived from an EMBL/GenBank/DDBJ whole genome shotgun (WGS) entry which is preliminary data.</text>
</comment>
<sequence>MRKYIKTILILSIFKITDHYVGKKTIVKFRGLEIALVLGDTGAVEPRTAEQRVDSVDAHDVRRRRPESPTPPATPTLWP</sequence>
<evidence type="ECO:0000256" key="1">
    <source>
        <dbReference type="SAM" id="MobiDB-lite"/>
    </source>
</evidence>
<evidence type="ECO:0000313" key="2">
    <source>
        <dbReference type="EMBL" id="PIW18944.1"/>
    </source>
</evidence>
<dbReference type="Proteomes" id="UP000231019">
    <property type="component" value="Unassembled WGS sequence"/>
</dbReference>
<accession>A0A2M7GA26</accession>
<dbReference type="AlphaFoldDB" id="A0A2M7GA26"/>
<evidence type="ECO:0000313" key="3">
    <source>
        <dbReference type="Proteomes" id="UP000231019"/>
    </source>
</evidence>
<reference evidence="2 3" key="1">
    <citation type="submission" date="2017-09" db="EMBL/GenBank/DDBJ databases">
        <title>Depth-based differentiation of microbial function through sediment-hosted aquifers and enrichment of novel symbionts in the deep terrestrial subsurface.</title>
        <authorList>
            <person name="Probst A.J."/>
            <person name="Ladd B."/>
            <person name="Jarett J.K."/>
            <person name="Geller-Mcgrath D.E."/>
            <person name="Sieber C.M."/>
            <person name="Emerson J.B."/>
            <person name="Anantharaman K."/>
            <person name="Thomas B.C."/>
            <person name="Malmstrom R."/>
            <person name="Stieglmeier M."/>
            <person name="Klingl A."/>
            <person name="Woyke T."/>
            <person name="Ryan C.M."/>
            <person name="Banfield J.F."/>
        </authorList>
    </citation>
    <scope>NUCLEOTIDE SEQUENCE [LARGE SCALE GENOMIC DNA]</scope>
    <source>
        <strain evidence="2">CG17_big_fil_post_rev_8_21_14_2_50_48_46</strain>
    </source>
</reference>
<dbReference type="EMBL" id="PFFQ01000006">
    <property type="protein sequence ID" value="PIW18944.1"/>
    <property type="molecule type" value="Genomic_DNA"/>
</dbReference>
<proteinExistence type="predicted"/>
<protein>
    <submittedName>
        <fullName evidence="2">Uncharacterized protein</fullName>
    </submittedName>
</protein>
<feature type="region of interest" description="Disordered" evidence="1">
    <location>
        <begin position="48"/>
        <end position="79"/>
    </location>
</feature>